<evidence type="ECO:0000313" key="8">
    <source>
        <dbReference type="Proteomes" id="UP000715095"/>
    </source>
</evidence>
<dbReference type="InterPro" id="IPR037185">
    <property type="entry name" value="EmrE-like"/>
</dbReference>
<dbReference type="Pfam" id="PF00892">
    <property type="entry name" value="EamA"/>
    <property type="match status" value="2"/>
</dbReference>
<dbReference type="PANTHER" id="PTHR22911:SF6">
    <property type="entry name" value="SOLUTE CARRIER FAMILY 35 MEMBER G1"/>
    <property type="match status" value="1"/>
</dbReference>
<dbReference type="PANTHER" id="PTHR22911">
    <property type="entry name" value="ACYL-MALONYL CONDENSING ENZYME-RELATED"/>
    <property type="match status" value="1"/>
</dbReference>
<protein>
    <submittedName>
        <fullName evidence="7">DMT family transporter</fullName>
    </submittedName>
</protein>
<keyword evidence="4 5" id="KW-0472">Membrane</keyword>
<evidence type="ECO:0000256" key="5">
    <source>
        <dbReference type="SAM" id="Phobius"/>
    </source>
</evidence>
<keyword evidence="2 5" id="KW-0812">Transmembrane</keyword>
<feature type="transmembrane region" description="Helical" evidence="5">
    <location>
        <begin position="95"/>
        <end position="111"/>
    </location>
</feature>
<feature type="domain" description="EamA" evidence="6">
    <location>
        <begin position="2"/>
        <end position="135"/>
    </location>
</feature>
<proteinExistence type="predicted"/>
<dbReference type="RefSeq" id="WP_205102409.1">
    <property type="nucleotide sequence ID" value="NZ_JACJJC010000007.1"/>
</dbReference>
<feature type="transmembrane region" description="Helical" evidence="5">
    <location>
        <begin position="34"/>
        <end position="53"/>
    </location>
</feature>
<accession>A0ABS2DRG7</accession>
<dbReference type="InterPro" id="IPR000620">
    <property type="entry name" value="EamA_dom"/>
</dbReference>
<feature type="transmembrane region" description="Helical" evidence="5">
    <location>
        <begin position="65"/>
        <end position="83"/>
    </location>
</feature>
<evidence type="ECO:0000256" key="1">
    <source>
        <dbReference type="ARBA" id="ARBA00004141"/>
    </source>
</evidence>
<evidence type="ECO:0000256" key="4">
    <source>
        <dbReference type="ARBA" id="ARBA00023136"/>
    </source>
</evidence>
<organism evidence="7 8">
    <name type="scientific">Sutterella massiliensis</name>
    <dbReference type="NCBI Taxonomy" id="1816689"/>
    <lineage>
        <taxon>Bacteria</taxon>
        <taxon>Pseudomonadati</taxon>
        <taxon>Pseudomonadota</taxon>
        <taxon>Betaproteobacteria</taxon>
        <taxon>Burkholderiales</taxon>
        <taxon>Sutterellaceae</taxon>
        <taxon>Sutterella</taxon>
    </lineage>
</organism>
<dbReference type="EMBL" id="JACJJC010000007">
    <property type="protein sequence ID" value="MBM6703934.1"/>
    <property type="molecule type" value="Genomic_DNA"/>
</dbReference>
<feature type="domain" description="EamA" evidence="6">
    <location>
        <begin position="148"/>
        <end position="274"/>
    </location>
</feature>
<keyword evidence="3 5" id="KW-1133">Transmembrane helix</keyword>
<keyword evidence="8" id="KW-1185">Reference proteome</keyword>
<evidence type="ECO:0000259" key="6">
    <source>
        <dbReference type="Pfam" id="PF00892"/>
    </source>
</evidence>
<gene>
    <name evidence="7" type="ORF">H6A60_05480</name>
</gene>
<evidence type="ECO:0000256" key="2">
    <source>
        <dbReference type="ARBA" id="ARBA00022692"/>
    </source>
</evidence>
<reference evidence="7 8" key="1">
    <citation type="journal article" date="2021" name="Sci. Rep.">
        <title>The distribution of antibiotic resistance genes in chicken gut microbiota commensals.</title>
        <authorList>
            <person name="Juricova H."/>
            <person name="Matiasovicova J."/>
            <person name="Kubasova T."/>
            <person name="Cejkova D."/>
            <person name="Rychlik I."/>
        </authorList>
    </citation>
    <scope>NUCLEOTIDE SEQUENCE [LARGE SCALE GENOMIC DNA]</scope>
    <source>
        <strain evidence="7 8">An829</strain>
    </source>
</reference>
<feature type="transmembrane region" description="Helical" evidence="5">
    <location>
        <begin position="147"/>
        <end position="165"/>
    </location>
</feature>
<dbReference type="Proteomes" id="UP000715095">
    <property type="component" value="Unassembled WGS sequence"/>
</dbReference>
<feature type="transmembrane region" description="Helical" evidence="5">
    <location>
        <begin position="208"/>
        <end position="225"/>
    </location>
</feature>
<comment type="subcellular location">
    <subcellularLocation>
        <location evidence="1">Membrane</location>
        <topology evidence="1">Multi-pass membrane protein</topology>
    </subcellularLocation>
</comment>
<evidence type="ECO:0000313" key="7">
    <source>
        <dbReference type="EMBL" id="MBM6703934.1"/>
    </source>
</evidence>
<dbReference type="SUPFAM" id="SSF103481">
    <property type="entry name" value="Multidrug resistance efflux transporter EmrE"/>
    <property type="match status" value="2"/>
</dbReference>
<feature type="transmembrane region" description="Helical" evidence="5">
    <location>
        <begin position="118"/>
        <end position="135"/>
    </location>
</feature>
<feature type="transmembrane region" description="Helical" evidence="5">
    <location>
        <begin position="234"/>
        <end position="256"/>
    </location>
</feature>
<name>A0ABS2DRG7_9BURK</name>
<comment type="caution">
    <text evidence="7">The sequence shown here is derived from an EMBL/GenBank/DDBJ whole genome shotgun (WGS) entry which is preliminary data.</text>
</comment>
<sequence length="308" mass="33422">MGSLWMLAASFFFALMAAFTKIGADAFGTFELVFYRQIFAVFVLGAIAFATPGQTLKTRYPWGHFKRSILGTMALLVWFWALGRLPLGTAMTLDYTSPLFMAAIVIVLALRHREPIEWKLVGCVLLGFVGISLVLHPDVRSSDFTAGLIGLSAGFFAALAQFQIRQIVALKEPTYRIVFYFSLIGTIAGLGGHLAFEGPLTPITTDNVVPLLGVAICGMLAQLSLTRAWGGGNLLLTSSLQYSAIVFAAVIGLLFFDEPIDFLSGTGIAVIIFAGFAASLETKRKQRKDADIARKLQAYVDQSTDTDK</sequence>
<evidence type="ECO:0000256" key="3">
    <source>
        <dbReference type="ARBA" id="ARBA00022989"/>
    </source>
</evidence>
<feature type="transmembrane region" description="Helical" evidence="5">
    <location>
        <begin position="177"/>
        <end position="196"/>
    </location>
</feature>
<feature type="transmembrane region" description="Helical" evidence="5">
    <location>
        <begin position="262"/>
        <end position="280"/>
    </location>
</feature>